<evidence type="ECO:0000256" key="1">
    <source>
        <dbReference type="ARBA" id="ARBA00008520"/>
    </source>
</evidence>
<protein>
    <recommendedName>
        <fullName evidence="8">ABC transporter substrate-binding protein</fullName>
    </recommendedName>
</protein>
<dbReference type="GO" id="GO:0055052">
    <property type="term" value="C:ATP-binding cassette (ABC) transporter complex, substrate-binding subunit-containing"/>
    <property type="evidence" value="ECO:0007669"/>
    <property type="project" value="TreeGrafter"/>
</dbReference>
<dbReference type="GO" id="GO:0015768">
    <property type="term" value="P:maltose transport"/>
    <property type="evidence" value="ECO:0007669"/>
    <property type="project" value="TreeGrafter"/>
</dbReference>
<dbReference type="PANTHER" id="PTHR30061:SF50">
    <property type="entry name" value="MALTOSE_MALTODEXTRIN-BINDING PERIPLASMIC PROTEIN"/>
    <property type="match status" value="1"/>
</dbReference>
<dbReference type="PROSITE" id="PS51257">
    <property type="entry name" value="PROKAR_LIPOPROTEIN"/>
    <property type="match status" value="1"/>
</dbReference>
<dbReference type="AlphaFoldDB" id="A0AAC8YG45"/>
<dbReference type="Proteomes" id="UP000075221">
    <property type="component" value="Chromosome"/>
</dbReference>
<name>A0AAC8YG45_9ACTN</name>
<dbReference type="Proteomes" id="UP000178666">
    <property type="component" value="Chromosome"/>
</dbReference>
<gene>
    <name evidence="5" type="ORF">A8L58_13005</name>
    <name evidence="4" type="ORF">AXH35_11555</name>
</gene>
<keyword evidence="2" id="KW-0813">Transport</keyword>
<proteinExistence type="inferred from homology"/>
<organism evidence="4 6">
    <name type="scientific">Acidipropionibacterium acidipropionici</name>
    <dbReference type="NCBI Taxonomy" id="1748"/>
    <lineage>
        <taxon>Bacteria</taxon>
        <taxon>Bacillati</taxon>
        <taxon>Actinomycetota</taxon>
        <taxon>Actinomycetes</taxon>
        <taxon>Propionibacteriales</taxon>
        <taxon>Propionibacteriaceae</taxon>
        <taxon>Acidipropionibacterium</taxon>
    </lineage>
</organism>
<dbReference type="GO" id="GO:1901982">
    <property type="term" value="F:maltose binding"/>
    <property type="evidence" value="ECO:0007669"/>
    <property type="project" value="TreeGrafter"/>
</dbReference>
<keyword evidence="7" id="KW-1185">Reference proteome</keyword>
<dbReference type="Pfam" id="PF13416">
    <property type="entry name" value="SBP_bac_8"/>
    <property type="match status" value="1"/>
</dbReference>
<dbReference type="EMBL" id="CP015970">
    <property type="protein sequence ID" value="AOZ47438.1"/>
    <property type="molecule type" value="Genomic_DNA"/>
</dbReference>
<evidence type="ECO:0000313" key="6">
    <source>
        <dbReference type="Proteomes" id="UP000075221"/>
    </source>
</evidence>
<reference evidence="4 6" key="2">
    <citation type="submission" date="2016-02" db="EMBL/GenBank/DDBJ databases">
        <title>Complete Genome Sequence of Propionibacterium acidipropionici ATCC 55737.</title>
        <authorList>
            <person name="Luna Flores C.H."/>
            <person name="Nielsen L.K."/>
            <person name="Marcellin E."/>
        </authorList>
    </citation>
    <scope>NUCLEOTIDE SEQUENCE [LARGE SCALE GENOMIC DNA]</scope>
    <source>
        <strain evidence="4 6">ATCC 55737</strain>
    </source>
</reference>
<evidence type="ECO:0000313" key="5">
    <source>
        <dbReference type="EMBL" id="AOZ47438.1"/>
    </source>
</evidence>
<reference evidence="5 7" key="1">
    <citation type="journal article" date="2016" name="Plant Dis.">
        <title>Improved production of propionic acid using genome shuffling.</title>
        <authorList>
            <person name="Luna-Flores C.H."/>
            <person name="Palfreyman R.W."/>
            <person name="Kromer J.O."/>
            <person name="Nielsen L.K."/>
            <person name="Marcellin E."/>
        </authorList>
    </citation>
    <scope>NUCLEOTIDE SEQUENCE [LARGE SCALE GENOMIC DNA]</scope>
    <source>
        <strain evidence="5 7">F3E8</strain>
    </source>
</reference>
<dbReference type="SUPFAM" id="SSF53850">
    <property type="entry name" value="Periplasmic binding protein-like II"/>
    <property type="match status" value="1"/>
</dbReference>
<accession>A0AAC8YG45</accession>
<comment type="similarity">
    <text evidence="1">Belongs to the bacterial solute-binding protein 1 family.</text>
</comment>
<dbReference type="GO" id="GO:0042956">
    <property type="term" value="P:maltodextrin transmembrane transport"/>
    <property type="evidence" value="ECO:0007669"/>
    <property type="project" value="TreeGrafter"/>
</dbReference>
<evidence type="ECO:0000313" key="4">
    <source>
        <dbReference type="EMBL" id="AMS05975.1"/>
    </source>
</evidence>
<dbReference type="Gene3D" id="3.40.190.10">
    <property type="entry name" value="Periplasmic binding protein-like II"/>
    <property type="match status" value="1"/>
</dbReference>
<evidence type="ECO:0000256" key="3">
    <source>
        <dbReference type="ARBA" id="ARBA00022729"/>
    </source>
</evidence>
<keyword evidence="3" id="KW-0732">Signal</keyword>
<evidence type="ECO:0000313" key="7">
    <source>
        <dbReference type="Proteomes" id="UP000178666"/>
    </source>
</evidence>
<sequence length="439" mass="46383">MNRIGKALTVGIAATVALGMTGCGGPDTSGTAASSATPKTNFSGVTPAKEISFWGNHPGNSIKFETEMAKKFQDKTGIKVNIVSAGSNYDEVAQKFQTAQVGGSAGDLVVVSDATWFGTYLNGSVAPVDDIFKAAKLDTGTYNKSLFDDYKYEDAHYAVPYARSLLVYMYDKDAFKKAGLPETAPTTWDQVAEYSKKLKAANAKQIPFTWASDSSYVSWGVTSLLWANGGDWSNKWDFSPMTGEKTDSALTFAQNSVKDGWAQVINGDPSTVFGSGSIAQMINSSGGISGIKGAAKFNVGVGVLPTGSSGAKDVVPSGGAGVAINAKTTPAKQLAAAMFADYLTNAENTVAFSKVTGYVPVRTDADTKSLTADNPDFQPVIDSLQRLRPQSYARVLVPGGATTLDSNLMKILVNKADVKQTMTAAQTKIKSDYEQNVKK</sequence>
<evidence type="ECO:0008006" key="8">
    <source>
        <dbReference type="Google" id="ProtNLM"/>
    </source>
</evidence>
<dbReference type="RefSeq" id="WP_062819929.1">
    <property type="nucleotide sequence ID" value="NZ_CP014352.1"/>
</dbReference>
<evidence type="ECO:0000256" key="2">
    <source>
        <dbReference type="ARBA" id="ARBA00022448"/>
    </source>
</evidence>
<dbReference type="EMBL" id="CP014352">
    <property type="protein sequence ID" value="AMS05975.1"/>
    <property type="molecule type" value="Genomic_DNA"/>
</dbReference>
<dbReference type="InterPro" id="IPR006059">
    <property type="entry name" value="SBP"/>
</dbReference>
<dbReference type="PANTHER" id="PTHR30061">
    <property type="entry name" value="MALTOSE-BINDING PERIPLASMIC PROTEIN"/>
    <property type="match status" value="1"/>
</dbReference>
<dbReference type="CDD" id="cd14748">
    <property type="entry name" value="PBP2_UgpB"/>
    <property type="match status" value="1"/>
</dbReference>